<feature type="domain" description="Nucleoporin Nup120 helical" evidence="5">
    <location>
        <begin position="620"/>
        <end position="750"/>
    </location>
</feature>
<keyword evidence="8" id="KW-1185">Reference proteome</keyword>
<dbReference type="Pfam" id="PF11715">
    <property type="entry name" value="Beta-prop_Nup120_160"/>
    <property type="match status" value="1"/>
</dbReference>
<evidence type="ECO:0000256" key="1">
    <source>
        <dbReference type="ARBA" id="ARBA00004123"/>
    </source>
</evidence>
<comment type="caution">
    <text evidence="7">The sequence shown here is derived from an EMBL/GenBank/DDBJ whole genome shotgun (WGS) entry which is preliminary data.</text>
</comment>
<dbReference type="PANTHER" id="PTHR21286">
    <property type="entry name" value="NUCLEAR PORE COMPLEX PROTEIN NUP160"/>
    <property type="match status" value="1"/>
</dbReference>
<keyword evidence="2" id="KW-0813">Transport</keyword>
<dbReference type="GO" id="GO:0017056">
    <property type="term" value="F:structural constituent of nuclear pore"/>
    <property type="evidence" value="ECO:0007669"/>
    <property type="project" value="TreeGrafter"/>
</dbReference>
<feature type="domain" description="Nucleoporin Nup120/160 beta-propeller" evidence="4">
    <location>
        <begin position="79"/>
        <end position="576"/>
    </location>
</feature>
<evidence type="ECO:0000313" key="8">
    <source>
        <dbReference type="Proteomes" id="UP000469558"/>
    </source>
</evidence>
<feature type="domain" description="Nucleoporin nup120-like HEAT repeat" evidence="6">
    <location>
        <begin position="842"/>
        <end position="1013"/>
    </location>
</feature>
<dbReference type="Pfam" id="PF21486">
    <property type="entry name" value="NUP120_helical"/>
    <property type="match status" value="1"/>
</dbReference>
<sequence>MATTDPSYTYKETRLDLDSSTQGSTVVIRLPSPGGASRVNHSRSQILELPVAEDARTFKHRHIATAASIYHRGHHKSPRSFLWRVLEDAKVLSIRAVDVSTQPKVAEANLTLRLTFPSPIVPTCIAVSDSEAHDVLSVFVVTESKHLYTLSLRPEYFRRASSTEDNVGDWCESYSLPSIKSSHRLVALTADAVLLSLTDGGLLRLERKSGGDGTEWDSRHIHEGGWGSLRNMISLRASNSLDLLTATSISSPATTLGGKQYGFTVTLDHRLRIWNLSDFKLACSGDLLNQDLDEPETTKQVIESTNSQLVKVYSRQDDTALCVTYSPLLSGQFKFWHVSVAANGKLELTDLFPSNVLQPPATGTWVLADFSVTLDAFEANNFTLWTLWKLNKSFQVRKLKFQTASPNGVKHAWNRDWEAMAGEARLLMVDREDEKPKVCPGESTDLTEQWLNFILFPGKFTNATIETCLAATIDNMPTDTLRQFKEATRGKSATLPERICAAIASTVSLGRTSDGMDYQRFNVDTNKMWHAFHQYLTELDDERGEALSMVIDPQGDMPWIILADGISAVRECSSLERIWHDQETRQFSRDDEPIATPLLAASEFRKASSDEFRISCKNMLLGEIFEEPSFPDPVRMRDFYEKCDFSNNVDDGDYTKLLGNLGGSFDNITPYICDDILRRMNPARSNEKRPQDLPLAEFGNKLVLKGVQTTVELHREICLDLLVLLVLIEVEIFQNNEGTKFETAAFFHRLVLMLQRLELLNWLASTQISLPLENTGRSNSITDKSLKKQTPAVETVTVLEGVLRHLFGLDLKQGEAMPAAVTEVILSICAPDSEYEATPAVIQCFLLKQGRPDLAMDFSRFTEQDVFSTYIQGRTHLAANDPGTAASLFKKAAFGIDPQKRRHDYRSAGYLDDTERNSFNAGLPEYYAHIVSLYDQQKAFSFVIDFARLSLQFIKPGSENPQHSPLRTEMHSRLFSSAIQTARFDLASSTLTLFTDSALQHSSLRTLINRMCETSYAAQLIELPFIGLQDAVDEILAQKCQSIVDVNVGVPYHKILYAWRVKRGDFRGAASTSLQRLQRLQQSGDGDRALGDDGLETPVTKQYIALINALSCVDPQQAWILYDELPTKSSVPSKKGTQLKRKVVTLEDIRKEYTLELDRIAAIDNNQFAFTDEMDVL</sequence>
<dbReference type="GO" id="GO:0005643">
    <property type="term" value="C:nuclear pore"/>
    <property type="evidence" value="ECO:0007669"/>
    <property type="project" value="UniProtKB-ARBA"/>
</dbReference>
<dbReference type="OrthoDB" id="67716at2759"/>
<evidence type="ECO:0000259" key="6">
    <source>
        <dbReference type="Pfam" id="PF23300"/>
    </source>
</evidence>
<dbReference type="InterPro" id="IPR048884">
    <property type="entry name" value="Nup120_helical"/>
</dbReference>
<comment type="subcellular location">
    <subcellularLocation>
        <location evidence="1">Nucleus</location>
    </subcellularLocation>
</comment>
<dbReference type="InterPro" id="IPR021717">
    <property type="entry name" value="Nucleoporin_Nup160"/>
</dbReference>
<dbReference type="PANTHER" id="PTHR21286:SF0">
    <property type="entry name" value="NUCLEAR PORE COMPLEX PROTEIN NUP160"/>
    <property type="match status" value="1"/>
</dbReference>
<dbReference type="Proteomes" id="UP000469558">
    <property type="component" value="Unassembled WGS sequence"/>
</dbReference>
<evidence type="ECO:0000256" key="2">
    <source>
        <dbReference type="ARBA" id="ARBA00022448"/>
    </source>
</evidence>
<name>A0A8T9CF48_9HELO</name>
<dbReference type="EMBL" id="QGMK01000220">
    <property type="protein sequence ID" value="TVY83187.1"/>
    <property type="molecule type" value="Genomic_DNA"/>
</dbReference>
<accession>A0A8T9CF48</accession>
<dbReference type="InterPro" id="IPR056548">
    <property type="entry name" value="HEAT_Nup120"/>
</dbReference>
<protein>
    <submittedName>
        <fullName evidence="7">Nucleoporin</fullName>
    </submittedName>
</protein>
<reference evidence="7 8" key="1">
    <citation type="submission" date="2018-05" db="EMBL/GenBank/DDBJ databases">
        <title>Genome sequencing and assembly of the regulated plant pathogen Lachnellula willkommii and related sister species for the development of diagnostic species identification markers.</title>
        <authorList>
            <person name="Giroux E."/>
            <person name="Bilodeau G."/>
        </authorList>
    </citation>
    <scope>NUCLEOTIDE SEQUENCE [LARGE SCALE GENOMIC DNA]</scope>
    <source>
        <strain evidence="7 8">CBS 268.59</strain>
    </source>
</reference>
<evidence type="ECO:0000259" key="5">
    <source>
        <dbReference type="Pfam" id="PF21486"/>
    </source>
</evidence>
<dbReference type="InterPro" id="IPR059141">
    <property type="entry name" value="Beta-prop_Nup120_160"/>
</dbReference>
<evidence type="ECO:0000259" key="4">
    <source>
        <dbReference type="Pfam" id="PF11715"/>
    </source>
</evidence>
<dbReference type="Pfam" id="PF23300">
    <property type="entry name" value="HEAT_Nup120"/>
    <property type="match status" value="1"/>
</dbReference>
<organism evidence="7 8">
    <name type="scientific">Lachnellula suecica</name>
    <dbReference type="NCBI Taxonomy" id="602035"/>
    <lineage>
        <taxon>Eukaryota</taxon>
        <taxon>Fungi</taxon>
        <taxon>Dikarya</taxon>
        <taxon>Ascomycota</taxon>
        <taxon>Pezizomycotina</taxon>
        <taxon>Leotiomycetes</taxon>
        <taxon>Helotiales</taxon>
        <taxon>Lachnaceae</taxon>
        <taxon>Lachnellula</taxon>
    </lineage>
</organism>
<evidence type="ECO:0000256" key="3">
    <source>
        <dbReference type="ARBA" id="ARBA00023242"/>
    </source>
</evidence>
<evidence type="ECO:0000313" key="7">
    <source>
        <dbReference type="EMBL" id="TVY83187.1"/>
    </source>
</evidence>
<keyword evidence="3" id="KW-0539">Nucleus</keyword>
<proteinExistence type="predicted"/>
<dbReference type="AlphaFoldDB" id="A0A8T9CF48"/>
<gene>
    <name evidence="7" type="primary">NUP120</name>
    <name evidence="7" type="ORF">LSUE1_G000862</name>
</gene>